<feature type="domain" description="Bacterial Ig-like" evidence="2">
    <location>
        <begin position="693"/>
        <end position="782"/>
    </location>
</feature>
<dbReference type="HOGENOM" id="CLU_328402_0_0_0"/>
<dbReference type="Pfam" id="PF05345">
    <property type="entry name" value="He_PIG"/>
    <property type="match status" value="2"/>
</dbReference>
<keyword evidence="3" id="KW-0614">Plasmid</keyword>
<dbReference type="InterPro" id="IPR022519">
    <property type="entry name" value="Gloeo/Verruco_rpt"/>
</dbReference>
<dbReference type="InterPro" id="IPR032109">
    <property type="entry name" value="Big_3_5"/>
</dbReference>
<dbReference type="AlphaFoldDB" id="E8X6C0"/>
<organism evidence="4">
    <name type="scientific">Granulicella tundricola (strain ATCC BAA-1859 / DSM 23138 / MP5ACTX9)</name>
    <dbReference type="NCBI Taxonomy" id="1198114"/>
    <lineage>
        <taxon>Bacteria</taxon>
        <taxon>Pseudomonadati</taxon>
        <taxon>Acidobacteriota</taxon>
        <taxon>Terriglobia</taxon>
        <taxon>Terriglobales</taxon>
        <taxon>Acidobacteriaceae</taxon>
        <taxon>Granulicella</taxon>
    </lineage>
</organism>
<keyword evidence="1" id="KW-0812">Transmembrane</keyword>
<dbReference type="GO" id="GO:0005509">
    <property type="term" value="F:calcium ion binding"/>
    <property type="evidence" value="ECO:0007669"/>
    <property type="project" value="InterPro"/>
</dbReference>
<evidence type="ECO:0000256" key="1">
    <source>
        <dbReference type="SAM" id="Phobius"/>
    </source>
</evidence>
<keyword evidence="4" id="KW-1185">Reference proteome</keyword>
<gene>
    <name evidence="3" type="ordered locus">AciX9_4227</name>
</gene>
<dbReference type="InterPro" id="IPR013783">
    <property type="entry name" value="Ig-like_fold"/>
</dbReference>
<dbReference type="Gene3D" id="2.60.40.10">
    <property type="entry name" value="Immunoglobulins"/>
    <property type="match status" value="3"/>
</dbReference>
<geneLocation type="plasmid" evidence="3 4">
    <name>pACIX901</name>
</geneLocation>
<keyword evidence="1" id="KW-1133">Transmembrane helix</keyword>
<name>E8X6C0_GRATM</name>
<evidence type="ECO:0000313" key="3">
    <source>
        <dbReference type="EMBL" id="ADW71004.1"/>
    </source>
</evidence>
<dbReference type="EMBL" id="CP002481">
    <property type="protein sequence ID" value="ADW71004.1"/>
    <property type="molecule type" value="Genomic_DNA"/>
</dbReference>
<feature type="transmembrane region" description="Helical" evidence="1">
    <location>
        <begin position="892"/>
        <end position="914"/>
    </location>
</feature>
<dbReference type="GO" id="GO:0016020">
    <property type="term" value="C:membrane"/>
    <property type="evidence" value="ECO:0007669"/>
    <property type="project" value="InterPro"/>
</dbReference>
<dbReference type="SUPFAM" id="SSF63829">
    <property type="entry name" value="Calcium-dependent phosphotriesterase"/>
    <property type="match status" value="1"/>
</dbReference>
<dbReference type="KEGG" id="acm:AciX9_4227"/>
<dbReference type="Pfam" id="PF16640">
    <property type="entry name" value="Big_3_5"/>
    <property type="match status" value="1"/>
</dbReference>
<dbReference type="SUPFAM" id="SSF49313">
    <property type="entry name" value="Cadherin-like"/>
    <property type="match status" value="2"/>
</dbReference>
<dbReference type="NCBIfam" id="TIGR03803">
    <property type="entry name" value="Gloeo_Verruco"/>
    <property type="match status" value="7"/>
</dbReference>
<evidence type="ECO:0000259" key="2">
    <source>
        <dbReference type="Pfam" id="PF16640"/>
    </source>
</evidence>
<keyword evidence="1" id="KW-0472">Membrane</keyword>
<dbReference type="InterPro" id="IPR015919">
    <property type="entry name" value="Cadherin-like_sf"/>
</dbReference>
<dbReference type="OrthoDB" id="98197at2"/>
<protein>
    <submittedName>
        <fullName evidence="3">Ig family protein</fullName>
    </submittedName>
</protein>
<evidence type="ECO:0000313" key="4">
    <source>
        <dbReference type="Proteomes" id="UP000000343"/>
    </source>
</evidence>
<accession>E8X6C0</accession>
<sequence>MSKLSLVSSAPSLLPDAVSPGRLVGRLLVAAALCLGSLCPAHAQKATESLVYSFAGTTDSQVPAASLIQAGDGQLYGTTIGNFFTDYGSVYKLGLNGAYTTVYKFGGITDSATPFAPLYQAADGNLYSTTYGNLLFGTDGTVFSITPAGKLTTLYSFTGATDGANPEGGLVQLSDGTFFGATPNAATGYGTLFQIGTAKPLTTLISFNKFNGAGAIAAPVEGTDGNFYGVSGVGGASGFGSIYQLTPSGTLTPIYNFTGLGDGASPFGPLIEGPDGNFYGATGANGTVKGADKNGTIFRITTAGVLTTLHVMNPATDGSSPLALFLGGDGFLYGNTTSGGANSDGTIFRVSLTGTFTKLYDFATGDATAPQMGLVQASDGTFWGSGSSGAANSLGGVFKLTLSPAPPAPVTLTASASTISLGDPVTLTWTVTNAFSNTMRRCNASISPAPASAAGWSGTQPGKFDSTTNLWSGSTTITPAYPGVYTYGLTCGGTESTTATITVGNAAALTITTQSPLSTAYIGVPYAQTIGVSGGVQPYTFAVTVGSLPAGLALNPTTGAITGTPTLTDSSDFTVKVTDSDAAGASSATANLSIAVLQPLKLVTSSLPDGRLGVAYSQQLTASGGTAPYRYTLSPGSALPAGLTLSSGGLISGIPTAAATSNFAVLVSDSGSQSISANLTLTIDPLITTTGKLTLTPAAISVGGTTTASLTITAPAGSPAMTGTVQFTQNGQPIGSPVALTNGTASLTTPAFTTTGTVAVTAFYSGDANFLALGYPSANLTVSVAAQPALVIAPAVATVATGADVSVTATLANFASGAAVTMACSHLPTDVTCSFSNVTTTSATITIHTSTTSAALAPEPRTATSELMLCALPGVILLGLAGRRRRRSLHRLLMLSVVTLIGLSIAGCGSHTTIDHAGTGTSAITVTATAGAQTASAQLSLVVHN</sequence>
<proteinExistence type="predicted"/>
<feature type="transmembrane region" description="Helical" evidence="1">
    <location>
        <begin position="863"/>
        <end position="880"/>
    </location>
</feature>
<reference evidence="4" key="1">
    <citation type="submission" date="2011-01" db="EMBL/GenBank/DDBJ databases">
        <title>Complete sequence of plasmid1 of Acidobacterium sp. MP5ACTX9.</title>
        <authorList>
            <consortium name="US DOE Joint Genome Institute"/>
            <person name="Lucas S."/>
            <person name="Copeland A."/>
            <person name="Lapidus A."/>
            <person name="Cheng J.-F."/>
            <person name="Goodwin L."/>
            <person name="Pitluck S."/>
            <person name="Teshima H."/>
            <person name="Detter J.C."/>
            <person name="Han C."/>
            <person name="Tapia R."/>
            <person name="Land M."/>
            <person name="Hauser L."/>
            <person name="Kyrpides N."/>
            <person name="Ivanova N."/>
            <person name="Ovchinnikova G."/>
            <person name="Pagani I."/>
            <person name="Rawat S.R."/>
            <person name="Mannisto M."/>
            <person name="Haggblom M.M."/>
            <person name="Woyke T."/>
        </authorList>
    </citation>
    <scope>NUCLEOTIDE SEQUENCE [LARGE SCALE GENOMIC DNA]</scope>
    <source>
        <strain evidence="4">MP5ACTX9</strain>
        <plasmid evidence="4">Plasmid pACIX901</plasmid>
    </source>
</reference>
<dbReference type="Proteomes" id="UP000000343">
    <property type="component" value="Plasmid pACIX901"/>
</dbReference>